<comment type="caution">
    <text evidence="3">The sequence shown here is derived from an EMBL/GenBank/DDBJ whole genome shotgun (WGS) entry which is preliminary data.</text>
</comment>
<evidence type="ECO:0000313" key="3">
    <source>
        <dbReference type="EMBL" id="OXA55887.1"/>
    </source>
</evidence>
<feature type="region of interest" description="Disordered" evidence="1">
    <location>
        <begin position="606"/>
        <end position="627"/>
    </location>
</feature>
<keyword evidence="2" id="KW-0812">Transmembrane</keyword>
<sequence length="668" mass="71962">MVTFSDDEDNPPPHRRPSLHNLGGGDLTGNENVGGGPPQISSMFSYLSSIREERDRENALNPNHPSAGGRNGRRLVTSSSSLWGESGVGLGGGIGGSLPRSLWTKYCLLCTLCGSAATILAGIFLIVAALFRYYTTSINYFESVPTYLPAILLSICGVSTIAFSCKRNRNIILLRITACWSLCSAALSSVITITTSLIHMNRLQTLKECVYSRNPPACSCYSNVYPVLVGGHPLSGSGEMGDGSHHHAGVTTYVFENTPDCEVIHGILYSCLRAVFAISVVAVLLSIFLCMLLYQLIGHERKKAYWSRIRRINSDWSADFIACLARPLPRDRSSVLPLMMSSTSPSPHGVSAPPLGGLGWGPPPPYEEVASENSRPFLRQPLRLVTSHSDNCFTTPCPHPFSPTIALDPAALLGGGSSRRETHSTGNVAISAAPTAPSMSTTTSRNVLSMSSITSLSIPESFTNSMMTIPDEDVVTTASVSTSTPILASSLTTCKSIQSDDAFADDQDEIRATGVDGSLENIGALVDLDEQIRRLDEELAKHREIDKLKDKVFCRNASLPSSPMVRVKRLIFPKTKQLSAHNLMSFGNINWDGAAGREKVFENENQNPAGVVGGTTARGTSLPSTPNKAKSALLLRGSVNSIMNKGGSVRNKKKLSLDEDKFLLWNNK</sequence>
<evidence type="ECO:0000313" key="4">
    <source>
        <dbReference type="Proteomes" id="UP000198287"/>
    </source>
</evidence>
<dbReference type="AlphaFoldDB" id="A0A226EFK3"/>
<name>A0A226EFK3_FOLCA</name>
<gene>
    <name evidence="3" type="ORF">Fcan01_08915</name>
</gene>
<keyword evidence="2" id="KW-1133">Transmembrane helix</keyword>
<feature type="transmembrane region" description="Helical" evidence="2">
    <location>
        <begin position="172"/>
        <end position="198"/>
    </location>
</feature>
<dbReference type="Proteomes" id="UP000198287">
    <property type="component" value="Unassembled WGS sequence"/>
</dbReference>
<dbReference type="PANTHER" id="PTHR39952">
    <property type="entry name" value="FI02073P"/>
    <property type="match status" value="1"/>
</dbReference>
<keyword evidence="2" id="KW-0472">Membrane</keyword>
<evidence type="ECO:0000256" key="2">
    <source>
        <dbReference type="SAM" id="Phobius"/>
    </source>
</evidence>
<evidence type="ECO:0000256" key="1">
    <source>
        <dbReference type="SAM" id="MobiDB-lite"/>
    </source>
</evidence>
<proteinExistence type="predicted"/>
<organism evidence="3 4">
    <name type="scientific">Folsomia candida</name>
    <name type="common">Springtail</name>
    <dbReference type="NCBI Taxonomy" id="158441"/>
    <lineage>
        <taxon>Eukaryota</taxon>
        <taxon>Metazoa</taxon>
        <taxon>Ecdysozoa</taxon>
        <taxon>Arthropoda</taxon>
        <taxon>Hexapoda</taxon>
        <taxon>Collembola</taxon>
        <taxon>Entomobryomorpha</taxon>
        <taxon>Isotomoidea</taxon>
        <taxon>Isotomidae</taxon>
        <taxon>Proisotominae</taxon>
        <taxon>Folsomia</taxon>
    </lineage>
</organism>
<feature type="transmembrane region" description="Helical" evidence="2">
    <location>
        <begin position="146"/>
        <end position="165"/>
    </location>
</feature>
<feature type="compositionally biased region" description="Gly residues" evidence="1">
    <location>
        <begin position="22"/>
        <end position="37"/>
    </location>
</feature>
<dbReference type="PANTHER" id="PTHR39952:SF1">
    <property type="match status" value="1"/>
</dbReference>
<reference evidence="3 4" key="1">
    <citation type="submission" date="2015-12" db="EMBL/GenBank/DDBJ databases">
        <title>The genome of Folsomia candida.</title>
        <authorList>
            <person name="Faddeeva A."/>
            <person name="Derks M.F."/>
            <person name="Anvar Y."/>
            <person name="Smit S."/>
            <person name="Van Straalen N."/>
            <person name="Roelofs D."/>
        </authorList>
    </citation>
    <scope>NUCLEOTIDE SEQUENCE [LARGE SCALE GENOMIC DNA]</scope>
    <source>
        <strain evidence="3 4">VU population</strain>
        <tissue evidence="3">Whole body</tissue>
    </source>
</reference>
<feature type="compositionally biased region" description="Acidic residues" evidence="1">
    <location>
        <begin position="1"/>
        <end position="10"/>
    </location>
</feature>
<dbReference type="OrthoDB" id="8194427at2759"/>
<accession>A0A226EFK3</accession>
<feature type="region of interest" description="Disordered" evidence="1">
    <location>
        <begin position="1"/>
        <end position="38"/>
    </location>
</feature>
<keyword evidence="4" id="KW-1185">Reference proteome</keyword>
<feature type="transmembrane region" description="Helical" evidence="2">
    <location>
        <begin position="106"/>
        <end position="134"/>
    </location>
</feature>
<dbReference type="EMBL" id="LNIX01000004">
    <property type="protein sequence ID" value="OXA55887.1"/>
    <property type="molecule type" value="Genomic_DNA"/>
</dbReference>
<feature type="transmembrane region" description="Helical" evidence="2">
    <location>
        <begin position="274"/>
        <end position="294"/>
    </location>
</feature>
<protein>
    <submittedName>
        <fullName evidence="3">Uncharacterized protein</fullName>
    </submittedName>
</protein>